<dbReference type="AlphaFoldDB" id="A0A286G2Q0"/>
<keyword evidence="3" id="KW-1185">Reference proteome</keyword>
<dbReference type="Gene3D" id="2.40.70.10">
    <property type="entry name" value="Acid Proteases"/>
    <property type="match status" value="1"/>
</dbReference>
<keyword evidence="1" id="KW-0732">Signal</keyword>
<dbReference type="Pfam" id="PF13650">
    <property type="entry name" value="Asp_protease_2"/>
    <property type="match status" value="1"/>
</dbReference>
<dbReference type="RefSeq" id="WP_097126666.1">
    <property type="nucleotide sequence ID" value="NZ_OCNH01000002.1"/>
</dbReference>
<reference evidence="3" key="1">
    <citation type="submission" date="2017-09" db="EMBL/GenBank/DDBJ databases">
        <authorList>
            <person name="Varghese N."/>
            <person name="Submissions S."/>
        </authorList>
    </citation>
    <scope>NUCLEOTIDE SEQUENCE [LARGE SCALE GENOMIC DNA]</scope>
    <source>
        <strain evidence="3">DSM 29961</strain>
    </source>
</reference>
<dbReference type="EMBL" id="OCNH01000002">
    <property type="protein sequence ID" value="SOD89449.1"/>
    <property type="molecule type" value="Genomic_DNA"/>
</dbReference>
<dbReference type="Proteomes" id="UP000219452">
    <property type="component" value="Unassembled WGS sequence"/>
</dbReference>
<gene>
    <name evidence="2" type="ORF">SAMN06269250_3070</name>
</gene>
<evidence type="ECO:0000313" key="2">
    <source>
        <dbReference type="EMBL" id="SOD89449.1"/>
    </source>
</evidence>
<dbReference type="GO" id="GO:0004190">
    <property type="term" value="F:aspartic-type endopeptidase activity"/>
    <property type="evidence" value="ECO:0007669"/>
    <property type="project" value="InterPro"/>
</dbReference>
<dbReference type="PROSITE" id="PS00141">
    <property type="entry name" value="ASP_PROTEASE"/>
    <property type="match status" value="1"/>
</dbReference>
<keyword evidence="2" id="KW-0645">Protease</keyword>
<evidence type="ECO:0000256" key="1">
    <source>
        <dbReference type="SAM" id="SignalP"/>
    </source>
</evidence>
<feature type="chain" id="PRO_5012312588" evidence="1">
    <location>
        <begin position="20"/>
        <end position="404"/>
    </location>
</feature>
<dbReference type="SUPFAM" id="SSF50630">
    <property type="entry name" value="Acid proteases"/>
    <property type="match status" value="1"/>
</dbReference>
<accession>A0A286G2Q0</accession>
<dbReference type="InterPro" id="IPR001969">
    <property type="entry name" value="Aspartic_peptidase_AS"/>
</dbReference>
<evidence type="ECO:0000313" key="3">
    <source>
        <dbReference type="Proteomes" id="UP000219452"/>
    </source>
</evidence>
<dbReference type="InterPro" id="IPR034122">
    <property type="entry name" value="Retropepsin-like_bacterial"/>
</dbReference>
<dbReference type="GO" id="GO:0006508">
    <property type="term" value="P:proteolysis"/>
    <property type="evidence" value="ECO:0007669"/>
    <property type="project" value="UniProtKB-KW"/>
</dbReference>
<proteinExistence type="predicted"/>
<dbReference type="CDD" id="cd05483">
    <property type="entry name" value="retropepsin_like_bacteria"/>
    <property type="match status" value="1"/>
</dbReference>
<name>A0A286G2Q0_9BACT</name>
<sequence length="404" mass="45341">MRPPLFLICFLLTSASVFSQQNTSYKDPTTALENFEFKAIDYSTLDSVARDYINAIEHSLYHRFDQAEVLMTKVALQTAAPLHVAARDHLLNELYFWRGKYGEYVRFADQIKEKPQFYELATQLAAQPAMQISFLTDSLLIPVRVRRHSYVIANVLLNGKPVRLVLDSGANFSIISQKLNDELKMAPLATVNVLNSVGTLVKSSVGLLDSLSFGNVRLTHVPVIYTAKDGVFKTMHADGLLGWDILQKLTYTADFKEQTLMIRKPVLDTTAEKNLFGIGYPILVVRSASGNPLNMYFDSGSNSVDLREKGAAKLGEYKTRKRPGAAFGIGKMKIGLFRYVKDFTFQTNGQSFSRKSTYLSPLKKVFLNIDCDGVISNAPFQKGRFTIDYLNNHVGYSETKVVKH</sequence>
<dbReference type="OrthoDB" id="5580718at2"/>
<feature type="signal peptide" evidence="1">
    <location>
        <begin position="1"/>
        <end position="19"/>
    </location>
</feature>
<protein>
    <submittedName>
        <fullName evidence="2">Gag-polyprotein putative aspartyl protease</fullName>
    </submittedName>
</protein>
<keyword evidence="2" id="KW-0378">Hydrolase</keyword>
<dbReference type="InterPro" id="IPR021109">
    <property type="entry name" value="Peptidase_aspartic_dom_sf"/>
</dbReference>
<organism evidence="2 3">
    <name type="scientific">Spirosoma fluviale</name>
    <dbReference type="NCBI Taxonomy" id="1597977"/>
    <lineage>
        <taxon>Bacteria</taxon>
        <taxon>Pseudomonadati</taxon>
        <taxon>Bacteroidota</taxon>
        <taxon>Cytophagia</taxon>
        <taxon>Cytophagales</taxon>
        <taxon>Cytophagaceae</taxon>
        <taxon>Spirosoma</taxon>
    </lineage>
</organism>